<keyword evidence="3" id="KW-1185">Reference proteome</keyword>
<feature type="compositionally biased region" description="Low complexity" evidence="1">
    <location>
        <begin position="235"/>
        <end position="244"/>
    </location>
</feature>
<dbReference type="Proteomes" id="UP001172101">
    <property type="component" value="Unassembled WGS sequence"/>
</dbReference>
<sequence length="392" mass="42572">MLPKYGGVESSGDILQSPFKPRTNNSDAGATIKMDLDGLPGQSDAVFERHSRPPPPRQILVTTTITAKSEPKNHSAAVKTPANSSPTTTTTITTTQPRHHQRRPLPPLPSVPLLNLAAPSPALPVRSGLRQHQYDYVARVRQQRNPALAAQHELLARSRRFERQFFAAAATANSPRGKLSLPGTKRPAGASFAGEEEEGRIPRSAVAAVDPRKRPRTSNLRAALRSFLDEVAGEQTQNQTQAQTQRHRSWPEQGQGHGHVEAPRRVNHVNSNITRAASTATAALLPSPMPRPPALPTTTRPATITTNTTTTAITAAATGAPTTPARRKHKRSFAVFLGRSSSRNNVATTAPSENNNNEDRDRDRDSRNRRLGHRRAGARTGPPGSEFGFYGW</sequence>
<feature type="compositionally biased region" description="Low complexity" evidence="1">
    <location>
        <begin position="87"/>
        <end position="96"/>
    </location>
</feature>
<evidence type="ECO:0000313" key="2">
    <source>
        <dbReference type="EMBL" id="KAK0706332.1"/>
    </source>
</evidence>
<gene>
    <name evidence="2" type="ORF">B0T26DRAFT_755846</name>
</gene>
<proteinExistence type="predicted"/>
<feature type="region of interest" description="Disordered" evidence="1">
    <location>
        <begin position="336"/>
        <end position="392"/>
    </location>
</feature>
<dbReference type="GeneID" id="85329287"/>
<feature type="region of interest" description="Disordered" evidence="1">
    <location>
        <begin position="1"/>
        <end position="104"/>
    </location>
</feature>
<accession>A0AA39ZZ78</accession>
<feature type="compositionally biased region" description="Basic and acidic residues" evidence="1">
    <location>
        <begin position="357"/>
        <end position="368"/>
    </location>
</feature>
<dbReference type="AlphaFoldDB" id="A0AA39ZZ78"/>
<organism evidence="2 3">
    <name type="scientific">Lasiosphaeria miniovina</name>
    <dbReference type="NCBI Taxonomy" id="1954250"/>
    <lineage>
        <taxon>Eukaryota</taxon>
        <taxon>Fungi</taxon>
        <taxon>Dikarya</taxon>
        <taxon>Ascomycota</taxon>
        <taxon>Pezizomycotina</taxon>
        <taxon>Sordariomycetes</taxon>
        <taxon>Sordariomycetidae</taxon>
        <taxon>Sordariales</taxon>
        <taxon>Lasiosphaeriaceae</taxon>
        <taxon>Lasiosphaeria</taxon>
    </lineage>
</organism>
<reference evidence="2" key="1">
    <citation type="submission" date="2023-06" db="EMBL/GenBank/DDBJ databases">
        <title>Genome-scale phylogeny and comparative genomics of the fungal order Sordariales.</title>
        <authorList>
            <consortium name="Lawrence Berkeley National Laboratory"/>
            <person name="Hensen N."/>
            <person name="Bonometti L."/>
            <person name="Westerberg I."/>
            <person name="Brannstrom I.O."/>
            <person name="Guillou S."/>
            <person name="Cros-Aarteil S."/>
            <person name="Calhoun S."/>
            <person name="Haridas S."/>
            <person name="Kuo A."/>
            <person name="Mondo S."/>
            <person name="Pangilinan J."/>
            <person name="Riley R."/>
            <person name="LaButti K."/>
            <person name="Andreopoulos B."/>
            <person name="Lipzen A."/>
            <person name="Chen C."/>
            <person name="Yanf M."/>
            <person name="Daum C."/>
            <person name="Ng V."/>
            <person name="Clum A."/>
            <person name="Steindorff A."/>
            <person name="Ohm R."/>
            <person name="Martin F."/>
            <person name="Silar P."/>
            <person name="Natvig D."/>
            <person name="Lalanne C."/>
            <person name="Gautier V."/>
            <person name="Ament-velasquez S.L."/>
            <person name="Kruys A."/>
            <person name="Hutchinson M.I."/>
            <person name="Powell A.J."/>
            <person name="Barry K."/>
            <person name="Miller A.N."/>
            <person name="Grigoriev I.V."/>
            <person name="Debuchy R."/>
            <person name="Gladieux P."/>
            <person name="Thoren M.H."/>
            <person name="Johannesson H."/>
        </authorList>
    </citation>
    <scope>NUCLEOTIDE SEQUENCE</scope>
    <source>
        <strain evidence="2">SMH2392-1A</strain>
    </source>
</reference>
<evidence type="ECO:0000256" key="1">
    <source>
        <dbReference type="SAM" id="MobiDB-lite"/>
    </source>
</evidence>
<dbReference type="EMBL" id="JAUIRO010000007">
    <property type="protein sequence ID" value="KAK0706332.1"/>
    <property type="molecule type" value="Genomic_DNA"/>
</dbReference>
<dbReference type="RefSeq" id="XP_060291426.1">
    <property type="nucleotide sequence ID" value="XM_060446017.1"/>
</dbReference>
<feature type="region of interest" description="Disordered" evidence="1">
    <location>
        <begin position="174"/>
        <end position="214"/>
    </location>
</feature>
<feature type="region of interest" description="Disordered" evidence="1">
    <location>
        <begin position="233"/>
        <end position="259"/>
    </location>
</feature>
<evidence type="ECO:0000313" key="3">
    <source>
        <dbReference type="Proteomes" id="UP001172101"/>
    </source>
</evidence>
<comment type="caution">
    <text evidence="2">The sequence shown here is derived from an EMBL/GenBank/DDBJ whole genome shotgun (WGS) entry which is preliminary data.</text>
</comment>
<protein>
    <submittedName>
        <fullName evidence="2">Uncharacterized protein</fullName>
    </submittedName>
</protein>
<name>A0AA39ZZ78_9PEZI</name>
<feature type="compositionally biased region" description="Polar residues" evidence="1">
    <location>
        <begin position="339"/>
        <end position="351"/>
    </location>
</feature>